<keyword evidence="8" id="KW-0963">Cytoplasm</keyword>
<feature type="domain" description="VOC" evidence="23">
    <location>
        <begin position="123"/>
        <end position="283"/>
    </location>
</feature>
<evidence type="ECO:0000256" key="10">
    <source>
        <dbReference type="ARBA" id="ARBA00022737"/>
    </source>
</evidence>
<dbReference type="Proteomes" id="UP000887540">
    <property type="component" value="Unplaced"/>
</dbReference>
<proteinExistence type="inferred from homology"/>
<protein>
    <recommendedName>
        <fullName evidence="7 21">4-hydroxyphenylpyruvate dioxygenase</fullName>
    </recommendedName>
</protein>
<evidence type="ECO:0000256" key="6">
    <source>
        <dbReference type="ARBA" id="ARBA00011738"/>
    </source>
</evidence>
<dbReference type="InterPro" id="IPR041736">
    <property type="entry name" value="4OHPhenylPyrv_dOase_N"/>
</dbReference>
<evidence type="ECO:0000256" key="3">
    <source>
        <dbReference type="ARBA" id="ARBA00004496"/>
    </source>
</evidence>
<evidence type="ECO:0000256" key="2">
    <source>
        <dbReference type="ARBA" id="ARBA00004406"/>
    </source>
</evidence>
<dbReference type="WBParaSite" id="ACRNAN_scaffold1314.g9706.t1">
    <property type="protein sequence ID" value="ACRNAN_scaffold1314.g9706.t1"/>
    <property type="gene ID" value="ACRNAN_scaffold1314.g9706"/>
</dbReference>
<evidence type="ECO:0000256" key="4">
    <source>
        <dbReference type="ARBA" id="ARBA00005162"/>
    </source>
</evidence>
<dbReference type="GO" id="GO:0006572">
    <property type="term" value="P:L-tyrosine catabolic process"/>
    <property type="evidence" value="ECO:0007669"/>
    <property type="project" value="UniProtKB-KW"/>
</dbReference>
<dbReference type="InterPro" id="IPR037523">
    <property type="entry name" value="VOC_core"/>
</dbReference>
<evidence type="ECO:0000256" key="22">
    <source>
        <dbReference type="PIRSR" id="PIRSR009283-1"/>
    </source>
</evidence>
<dbReference type="AlphaFoldDB" id="A0A914CRD6"/>
<feature type="domain" description="VOC" evidence="23">
    <location>
        <begin position="1"/>
        <end position="93"/>
    </location>
</feature>
<dbReference type="PANTHER" id="PTHR11959">
    <property type="entry name" value="4-HYDROXYPHENYLPYRUVATE DIOXYGENASE"/>
    <property type="match status" value="1"/>
</dbReference>
<keyword evidence="16" id="KW-0333">Golgi apparatus</keyword>
<keyword evidence="12" id="KW-0828">Tyrosine catabolism</keyword>
<evidence type="ECO:0000256" key="11">
    <source>
        <dbReference type="ARBA" id="ARBA00022824"/>
    </source>
</evidence>
<comment type="cofactor">
    <cofactor evidence="22">
        <name>Fe cation</name>
        <dbReference type="ChEBI" id="CHEBI:24875"/>
    </cofactor>
    <text evidence="22">Binds 1 Fe cation per subunit.</text>
</comment>
<evidence type="ECO:0000256" key="15">
    <source>
        <dbReference type="ARBA" id="ARBA00023004"/>
    </source>
</evidence>
<evidence type="ECO:0000256" key="5">
    <source>
        <dbReference type="ARBA" id="ARBA00005877"/>
    </source>
</evidence>
<evidence type="ECO:0000259" key="23">
    <source>
        <dbReference type="PROSITE" id="PS51819"/>
    </source>
</evidence>
<evidence type="ECO:0000256" key="7">
    <source>
        <dbReference type="ARBA" id="ARBA00018452"/>
    </source>
</evidence>
<keyword evidence="18" id="KW-0585">Phenylalanine catabolism</keyword>
<keyword evidence="13" id="KW-0223">Dioxygenase</keyword>
<name>A0A914CRD6_9BILA</name>
<evidence type="ECO:0000256" key="16">
    <source>
        <dbReference type="ARBA" id="ARBA00023034"/>
    </source>
</evidence>
<dbReference type="NCBIfam" id="TIGR01263">
    <property type="entry name" value="4HPPD"/>
    <property type="match status" value="1"/>
</dbReference>
<evidence type="ECO:0000256" key="14">
    <source>
        <dbReference type="ARBA" id="ARBA00023002"/>
    </source>
</evidence>
<accession>A0A914CRD6</accession>
<dbReference type="PANTHER" id="PTHR11959:SF3">
    <property type="entry name" value="PROTEIN C31H2.4-RELATED"/>
    <property type="match status" value="1"/>
</dbReference>
<dbReference type="Pfam" id="PF00903">
    <property type="entry name" value="Glyoxalase"/>
    <property type="match status" value="1"/>
</dbReference>
<evidence type="ECO:0000256" key="20">
    <source>
        <dbReference type="ARBA" id="ARBA00048047"/>
    </source>
</evidence>
<dbReference type="CDD" id="cd07250">
    <property type="entry name" value="HPPD_C_like"/>
    <property type="match status" value="1"/>
</dbReference>
<keyword evidence="9 22" id="KW-0479">Metal-binding</keyword>
<feature type="binding site" evidence="22">
    <location>
        <position position="294"/>
    </location>
    <ligand>
        <name>Fe cation</name>
        <dbReference type="ChEBI" id="CHEBI:24875"/>
    </ligand>
</feature>
<dbReference type="GO" id="GO:0005789">
    <property type="term" value="C:endoplasmic reticulum membrane"/>
    <property type="evidence" value="ECO:0007669"/>
    <property type="project" value="UniProtKB-SubCell"/>
</dbReference>
<dbReference type="SUPFAM" id="SSF54593">
    <property type="entry name" value="Glyoxalase/Bleomycin resistance protein/Dihydroxybiphenyl dioxygenase"/>
    <property type="match status" value="1"/>
</dbReference>
<dbReference type="InterPro" id="IPR005956">
    <property type="entry name" value="4OHPhenylPyrv_dOase"/>
</dbReference>
<dbReference type="PIRSF" id="PIRSF009283">
    <property type="entry name" value="HPP_dOase"/>
    <property type="match status" value="1"/>
</dbReference>
<comment type="pathway">
    <text evidence="4">Amino-acid degradation; L-phenylalanine degradation; acetoacetate and fumarate from L-phenylalanine: step 3/6.</text>
</comment>
<dbReference type="InterPro" id="IPR004360">
    <property type="entry name" value="Glyas_Fos-R_dOase_dom"/>
</dbReference>
<organism evidence="24 25">
    <name type="scientific">Acrobeloides nanus</name>
    <dbReference type="NCBI Taxonomy" id="290746"/>
    <lineage>
        <taxon>Eukaryota</taxon>
        <taxon>Metazoa</taxon>
        <taxon>Ecdysozoa</taxon>
        <taxon>Nematoda</taxon>
        <taxon>Chromadorea</taxon>
        <taxon>Rhabditida</taxon>
        <taxon>Tylenchina</taxon>
        <taxon>Cephalobomorpha</taxon>
        <taxon>Cephaloboidea</taxon>
        <taxon>Cephalobidae</taxon>
        <taxon>Acrobeloides</taxon>
    </lineage>
</organism>
<keyword evidence="10" id="KW-0677">Repeat</keyword>
<evidence type="ECO:0000256" key="12">
    <source>
        <dbReference type="ARBA" id="ARBA00022878"/>
    </source>
</evidence>
<evidence type="ECO:0000256" key="19">
    <source>
        <dbReference type="ARBA" id="ARBA00033727"/>
    </source>
</evidence>
<feature type="binding site" evidence="22">
    <location>
        <position position="126"/>
    </location>
    <ligand>
        <name>Fe cation</name>
        <dbReference type="ChEBI" id="CHEBI:24875"/>
    </ligand>
</feature>
<evidence type="ECO:0000256" key="17">
    <source>
        <dbReference type="ARBA" id="ARBA00023136"/>
    </source>
</evidence>
<feature type="binding site" evidence="22">
    <location>
        <position position="211"/>
    </location>
    <ligand>
        <name>Fe cation</name>
        <dbReference type="ChEBI" id="CHEBI:24875"/>
    </ligand>
</feature>
<dbReference type="GO" id="GO:0046872">
    <property type="term" value="F:metal ion binding"/>
    <property type="evidence" value="ECO:0007669"/>
    <property type="project" value="UniProtKB-KW"/>
</dbReference>
<keyword evidence="14" id="KW-0560">Oxidoreductase</keyword>
<evidence type="ECO:0000256" key="1">
    <source>
        <dbReference type="ARBA" id="ARBA00004395"/>
    </source>
</evidence>
<dbReference type="FunFam" id="3.10.180.10:FF:000022">
    <property type="entry name" value="4-hydroxyphenylpyruvate dioxygenase"/>
    <property type="match status" value="1"/>
</dbReference>
<comment type="subcellular location">
    <subcellularLocation>
        <location evidence="3">Cytoplasm</location>
    </subcellularLocation>
    <subcellularLocation>
        <location evidence="2">Endoplasmic reticulum membrane</location>
        <topology evidence="2">Peripheral membrane protein</topology>
    </subcellularLocation>
    <subcellularLocation>
        <location evidence="1">Golgi apparatus membrane</location>
        <topology evidence="1">Peripheral membrane protein</topology>
    </subcellularLocation>
</comment>
<evidence type="ECO:0000256" key="21">
    <source>
        <dbReference type="PIRNR" id="PIRNR009283"/>
    </source>
</evidence>
<evidence type="ECO:0000313" key="24">
    <source>
        <dbReference type="Proteomes" id="UP000887540"/>
    </source>
</evidence>
<dbReference type="CDD" id="cd08342">
    <property type="entry name" value="HPPD_N_like"/>
    <property type="match status" value="1"/>
</dbReference>
<dbReference type="GO" id="GO:0003868">
    <property type="term" value="F:4-hydroxyphenylpyruvate dioxygenase activity"/>
    <property type="evidence" value="ECO:0007669"/>
    <property type="project" value="UniProtKB-EC"/>
</dbReference>
<comment type="subunit">
    <text evidence="6">Homodimer.</text>
</comment>
<keyword evidence="15 22" id="KW-0408">Iron</keyword>
<dbReference type="InterPro" id="IPR041735">
    <property type="entry name" value="4OHPhenylPyrv_dOase_C"/>
</dbReference>
<comment type="catalytic activity">
    <reaction evidence="20">
        <text>3-(4-hydroxyphenyl)pyruvate + O2 = homogentisate + CO2</text>
        <dbReference type="Rhea" id="RHEA:16189"/>
        <dbReference type="ChEBI" id="CHEBI:15379"/>
        <dbReference type="ChEBI" id="CHEBI:16169"/>
        <dbReference type="ChEBI" id="CHEBI:16526"/>
        <dbReference type="ChEBI" id="CHEBI:36242"/>
        <dbReference type="EC" id="1.13.11.27"/>
    </reaction>
    <physiologicalReaction direction="left-to-right" evidence="20">
        <dbReference type="Rhea" id="RHEA:16190"/>
    </physiologicalReaction>
</comment>
<comment type="function">
    <text evidence="19">Catalyzes the conversion of 4-hydroxyphenylpyruvic acid to homogentisic acid, one of the steps in tyrosine catabolism.</text>
</comment>
<dbReference type="InterPro" id="IPR029068">
    <property type="entry name" value="Glyas_Bleomycin-R_OHBP_Dase"/>
</dbReference>
<evidence type="ECO:0000256" key="18">
    <source>
        <dbReference type="ARBA" id="ARBA00023232"/>
    </source>
</evidence>
<comment type="similarity">
    <text evidence="5 21">Belongs to the 4HPPD family.</text>
</comment>
<dbReference type="PROSITE" id="PS51819">
    <property type="entry name" value="VOC"/>
    <property type="match status" value="2"/>
</dbReference>
<keyword evidence="11" id="KW-0256">Endoplasmic reticulum</keyword>
<sequence>MEIAIRNGPVVLVFKSALRPNIVEIHEDLIVHGDFIKDVAFQVDDLHSIHQRIKEHNGDILSPPSKSSDECGSILVAKIGSCCGSLVHTLIQHIDYSGIFLPGYKPSSNFNLVSRLDSIPVCGLDHVVENHPHGALDDVTDWYNKMLNMKRFWSIDDKVVHTEFSALKALLVANSKRDTQVTLVEPVPNSRRGRGQIQECLDYHGGPGIQHIAFNVNDIIAAIDEMRRRGVEFLPIPDSYYDQLELRLKDTNLNVIEDLTEIRRLKILMDFDSDGYLLQIFTRPVQDRPTLFIEIIQRHNFNGFGAGNFKALFDAVEEEQKRRGTLLVEKAPY</sequence>
<reference evidence="25" key="1">
    <citation type="submission" date="2022-11" db="UniProtKB">
        <authorList>
            <consortium name="WormBaseParasite"/>
        </authorList>
    </citation>
    <scope>IDENTIFICATION</scope>
</reference>
<dbReference type="GO" id="GO:0000139">
    <property type="term" value="C:Golgi membrane"/>
    <property type="evidence" value="ECO:0007669"/>
    <property type="project" value="UniProtKB-SubCell"/>
</dbReference>
<dbReference type="Gene3D" id="3.10.180.10">
    <property type="entry name" value="2,3-Dihydroxybiphenyl 1,2-Dioxygenase, domain 1"/>
    <property type="match status" value="2"/>
</dbReference>
<dbReference type="GO" id="GO:0042803">
    <property type="term" value="F:protein homodimerization activity"/>
    <property type="evidence" value="ECO:0007669"/>
    <property type="project" value="UniProtKB-ARBA"/>
</dbReference>
<evidence type="ECO:0000313" key="25">
    <source>
        <dbReference type="WBParaSite" id="ACRNAN_scaffold1314.g9706.t1"/>
    </source>
</evidence>
<evidence type="ECO:0000256" key="13">
    <source>
        <dbReference type="ARBA" id="ARBA00022964"/>
    </source>
</evidence>
<evidence type="ECO:0000256" key="9">
    <source>
        <dbReference type="ARBA" id="ARBA00022723"/>
    </source>
</evidence>
<evidence type="ECO:0000256" key="8">
    <source>
        <dbReference type="ARBA" id="ARBA00022490"/>
    </source>
</evidence>
<dbReference type="GO" id="GO:0006559">
    <property type="term" value="P:L-phenylalanine catabolic process"/>
    <property type="evidence" value="ECO:0007669"/>
    <property type="project" value="UniProtKB-KW"/>
</dbReference>
<keyword evidence="17" id="KW-0472">Membrane</keyword>
<keyword evidence="24" id="KW-1185">Reference proteome</keyword>